<dbReference type="Gene3D" id="3.40.250.10">
    <property type="entry name" value="Rhodanese-like domain"/>
    <property type="match status" value="1"/>
</dbReference>
<dbReference type="InterPro" id="IPR001763">
    <property type="entry name" value="Rhodanese-like_dom"/>
</dbReference>
<proteinExistence type="predicted"/>
<feature type="chain" id="PRO_5045932667" evidence="1">
    <location>
        <begin position="21"/>
        <end position="136"/>
    </location>
</feature>
<organism evidence="3 4">
    <name type="scientific">Winogradskyella litoriviva</name>
    <dbReference type="NCBI Taxonomy" id="1220182"/>
    <lineage>
        <taxon>Bacteria</taxon>
        <taxon>Pseudomonadati</taxon>
        <taxon>Bacteroidota</taxon>
        <taxon>Flavobacteriia</taxon>
        <taxon>Flavobacteriales</taxon>
        <taxon>Flavobacteriaceae</taxon>
        <taxon>Winogradskyella</taxon>
    </lineage>
</organism>
<dbReference type="Proteomes" id="UP000805085">
    <property type="component" value="Unassembled WGS sequence"/>
</dbReference>
<evidence type="ECO:0000313" key="4">
    <source>
        <dbReference type="Proteomes" id="UP000805085"/>
    </source>
</evidence>
<evidence type="ECO:0000259" key="2">
    <source>
        <dbReference type="PROSITE" id="PS50206"/>
    </source>
</evidence>
<sequence length="136" mass="15499">MNRIFTICCLIVTLAFSVSCLDNNTDTDDAKLVTAEEMQAILELEDVQLVDVRTPKEHEEIRIANSQNIDFKSPTFDEDITKLDKEKPVILYCKSGRRSAKCAKKLKDAGFEKIYDLEGGISKWKHSDKIKIEEKS</sequence>
<dbReference type="InterPro" id="IPR036873">
    <property type="entry name" value="Rhodanese-like_dom_sf"/>
</dbReference>
<evidence type="ECO:0000256" key="1">
    <source>
        <dbReference type="SAM" id="SignalP"/>
    </source>
</evidence>
<dbReference type="PANTHER" id="PTHR43031">
    <property type="entry name" value="FAD-DEPENDENT OXIDOREDUCTASE"/>
    <property type="match status" value="1"/>
</dbReference>
<feature type="domain" description="Rhodanese" evidence="2">
    <location>
        <begin position="43"/>
        <end position="133"/>
    </location>
</feature>
<feature type="signal peptide" evidence="1">
    <location>
        <begin position="1"/>
        <end position="20"/>
    </location>
</feature>
<keyword evidence="4" id="KW-1185">Reference proteome</keyword>
<dbReference type="CDD" id="cd00158">
    <property type="entry name" value="RHOD"/>
    <property type="match status" value="1"/>
</dbReference>
<dbReference type="RefSeq" id="WP_173302301.1">
    <property type="nucleotide sequence ID" value="NZ_JABRWQ010000007.1"/>
</dbReference>
<dbReference type="SMART" id="SM00450">
    <property type="entry name" value="RHOD"/>
    <property type="match status" value="1"/>
</dbReference>
<protein>
    <submittedName>
        <fullName evidence="3">Rhodanese-like domain-containing protein</fullName>
    </submittedName>
</protein>
<accession>A0ABX2E987</accession>
<evidence type="ECO:0000313" key="3">
    <source>
        <dbReference type="EMBL" id="NRD24651.1"/>
    </source>
</evidence>
<dbReference type="InterPro" id="IPR050229">
    <property type="entry name" value="GlpE_sulfurtransferase"/>
</dbReference>
<dbReference type="EMBL" id="JABRWQ010000007">
    <property type="protein sequence ID" value="NRD24651.1"/>
    <property type="molecule type" value="Genomic_DNA"/>
</dbReference>
<name>A0ABX2E987_9FLAO</name>
<gene>
    <name evidence="3" type="ORF">HNV10_15460</name>
</gene>
<dbReference type="Pfam" id="PF00581">
    <property type="entry name" value="Rhodanese"/>
    <property type="match status" value="1"/>
</dbReference>
<dbReference type="PROSITE" id="PS51257">
    <property type="entry name" value="PROKAR_LIPOPROTEIN"/>
    <property type="match status" value="1"/>
</dbReference>
<keyword evidence="1" id="KW-0732">Signal</keyword>
<comment type="caution">
    <text evidence="3">The sequence shown here is derived from an EMBL/GenBank/DDBJ whole genome shotgun (WGS) entry which is preliminary data.</text>
</comment>
<reference evidence="3 4" key="1">
    <citation type="journal article" date="2015" name="Int. J. Syst. Evol. Microbiol.">
        <title>Winogradskyella litoriviva sp. nov., isolated from coastal seawater.</title>
        <authorList>
            <person name="Nedashkovskaya O.I."/>
            <person name="Kukhlevskiy A.D."/>
            <person name="Zhukova N.V."/>
            <person name="Kim S.J."/>
            <person name="Rhee S.K."/>
            <person name="Mikhailov V.V."/>
        </authorList>
    </citation>
    <scope>NUCLEOTIDE SEQUENCE [LARGE SCALE GENOMIC DNA]</scope>
    <source>
        <strain evidence="3 4">KMM6491</strain>
    </source>
</reference>
<dbReference type="PANTHER" id="PTHR43031:SF1">
    <property type="entry name" value="PYRIDINE NUCLEOTIDE-DISULPHIDE OXIDOREDUCTASE"/>
    <property type="match status" value="1"/>
</dbReference>
<dbReference type="SUPFAM" id="SSF52821">
    <property type="entry name" value="Rhodanese/Cell cycle control phosphatase"/>
    <property type="match status" value="1"/>
</dbReference>
<dbReference type="PROSITE" id="PS50206">
    <property type="entry name" value="RHODANESE_3"/>
    <property type="match status" value="1"/>
</dbReference>